<evidence type="ECO:0008006" key="3">
    <source>
        <dbReference type="Google" id="ProtNLM"/>
    </source>
</evidence>
<reference evidence="2" key="1">
    <citation type="journal article" date="2019" name="Plant Biotechnol. J.">
        <title>Genome sequencing of the Australian wild diploid species Gossypium australe highlights disease resistance and delayed gland morphogenesis.</title>
        <authorList>
            <person name="Cai Y."/>
            <person name="Cai X."/>
            <person name="Wang Q."/>
            <person name="Wang P."/>
            <person name="Zhang Y."/>
            <person name="Cai C."/>
            <person name="Xu Y."/>
            <person name="Wang K."/>
            <person name="Zhou Z."/>
            <person name="Wang C."/>
            <person name="Geng S."/>
            <person name="Li B."/>
            <person name="Dong Q."/>
            <person name="Hou Y."/>
            <person name="Wang H."/>
            <person name="Ai P."/>
            <person name="Liu Z."/>
            <person name="Yi F."/>
            <person name="Sun M."/>
            <person name="An G."/>
            <person name="Cheng J."/>
            <person name="Zhang Y."/>
            <person name="Shi Q."/>
            <person name="Xie Y."/>
            <person name="Shi X."/>
            <person name="Chang Y."/>
            <person name="Huang F."/>
            <person name="Chen Y."/>
            <person name="Hong S."/>
            <person name="Mi L."/>
            <person name="Sun Q."/>
            <person name="Zhang L."/>
            <person name="Zhou B."/>
            <person name="Peng R."/>
            <person name="Zhang X."/>
            <person name="Liu F."/>
        </authorList>
    </citation>
    <scope>NUCLEOTIDE SEQUENCE [LARGE SCALE GENOMIC DNA]</scope>
    <source>
        <strain evidence="2">cv. PA1801</strain>
    </source>
</reference>
<dbReference type="EMBL" id="SMMG02000003">
    <property type="protein sequence ID" value="KAA3479307.1"/>
    <property type="molecule type" value="Genomic_DNA"/>
</dbReference>
<sequence length="127" mass="14656">MERARRSCGFTNGIDVGSEDTRGGLCLAWRNDISHFRIFLEDILTWQWKIMKSLLNGTLQECQLNDVGFSGSWFTWERENLPETNIQERLDRGVANVKGMLMFSELSQEGMKKSEKEIVLNLKFGGY</sequence>
<accession>A0A5B6WDT2</accession>
<dbReference type="Proteomes" id="UP000325315">
    <property type="component" value="Unassembled WGS sequence"/>
</dbReference>
<proteinExistence type="predicted"/>
<evidence type="ECO:0000313" key="2">
    <source>
        <dbReference type="Proteomes" id="UP000325315"/>
    </source>
</evidence>
<keyword evidence="2" id="KW-1185">Reference proteome</keyword>
<comment type="caution">
    <text evidence="1">The sequence shown here is derived from an EMBL/GenBank/DDBJ whole genome shotgun (WGS) entry which is preliminary data.</text>
</comment>
<evidence type="ECO:0000313" key="1">
    <source>
        <dbReference type="EMBL" id="KAA3479307.1"/>
    </source>
</evidence>
<name>A0A5B6WDT2_9ROSI</name>
<organism evidence="1 2">
    <name type="scientific">Gossypium australe</name>
    <dbReference type="NCBI Taxonomy" id="47621"/>
    <lineage>
        <taxon>Eukaryota</taxon>
        <taxon>Viridiplantae</taxon>
        <taxon>Streptophyta</taxon>
        <taxon>Embryophyta</taxon>
        <taxon>Tracheophyta</taxon>
        <taxon>Spermatophyta</taxon>
        <taxon>Magnoliopsida</taxon>
        <taxon>eudicotyledons</taxon>
        <taxon>Gunneridae</taxon>
        <taxon>Pentapetalae</taxon>
        <taxon>rosids</taxon>
        <taxon>malvids</taxon>
        <taxon>Malvales</taxon>
        <taxon>Malvaceae</taxon>
        <taxon>Malvoideae</taxon>
        <taxon>Gossypium</taxon>
    </lineage>
</organism>
<protein>
    <recommendedName>
        <fullName evidence="3">Reverse transcriptase</fullName>
    </recommendedName>
</protein>
<gene>
    <name evidence="1" type="ORF">EPI10_019832</name>
</gene>
<dbReference type="AlphaFoldDB" id="A0A5B6WDT2"/>